<dbReference type="AlphaFoldDB" id="A0A515DFL2"/>
<dbReference type="NCBIfam" id="TIGR03168">
    <property type="entry name" value="1-PFK"/>
    <property type="match status" value="1"/>
</dbReference>
<evidence type="ECO:0000313" key="9">
    <source>
        <dbReference type="Proteomes" id="UP000316798"/>
    </source>
</evidence>
<dbReference type="InterPro" id="IPR011611">
    <property type="entry name" value="PfkB_dom"/>
</dbReference>
<evidence type="ECO:0000256" key="4">
    <source>
        <dbReference type="ARBA" id="ARBA00022777"/>
    </source>
</evidence>
<evidence type="ECO:0000256" key="2">
    <source>
        <dbReference type="ARBA" id="ARBA00022679"/>
    </source>
</evidence>
<dbReference type="OrthoDB" id="9801219at2"/>
<dbReference type="PANTHER" id="PTHR46566">
    <property type="entry name" value="1-PHOSPHOFRUCTOKINASE-RELATED"/>
    <property type="match status" value="1"/>
</dbReference>
<keyword evidence="5" id="KW-0067">ATP-binding</keyword>
<reference evidence="8 9" key="1">
    <citation type="submission" date="2019-01" db="EMBL/GenBank/DDBJ databases">
        <title>Genomic insights into a novel species Rhodoferax sp.</title>
        <authorList>
            <person name="Jin L."/>
        </authorList>
    </citation>
    <scope>NUCLEOTIDE SEQUENCE [LARGE SCALE GENOMIC DNA]</scope>
    <source>
        <strain evidence="8 9">CHu59-6-5</strain>
    </source>
</reference>
<gene>
    <name evidence="8" type="ORF">EUB48_19095</name>
</gene>
<proteinExistence type="inferred from homology"/>
<accession>A0A515DFL2</accession>
<dbReference type="KEGG" id="rhf:EUB48_19095"/>
<sequence>MTDILTVTMNPAVDVSTSVDKVLDTHKLRCSPAQRHAGGGGVNVARVVQRLGGDCVAFYPAGGATGELLRQLLDAEGVRSQCLALDEATRENFTVGETLSGREFRFVLPGPTLAPAQWQACLAQIGASEAAPRYLVLSGSLPPGVPVDFYARLAGPARARGTCVVLDSSGPALAAALHAGVDIVKPSLRELRELTGQPLAGESEWRAAAQQIVDQGQARMVALSLGAEGALLVTADASWRAPGLAVPVCGATGAGDSFVGAMVWALACGADLPQALRYGVAGGSAALLSSGTALCQKADVERLCREVRLVTA</sequence>
<dbReference type="GO" id="GO:0005524">
    <property type="term" value="F:ATP binding"/>
    <property type="evidence" value="ECO:0007669"/>
    <property type="project" value="UniProtKB-KW"/>
</dbReference>
<organism evidence="8 9">
    <name type="scientific">Rhodoferax sediminis</name>
    <dbReference type="NCBI Taxonomy" id="2509614"/>
    <lineage>
        <taxon>Bacteria</taxon>
        <taxon>Pseudomonadati</taxon>
        <taxon>Pseudomonadota</taxon>
        <taxon>Betaproteobacteria</taxon>
        <taxon>Burkholderiales</taxon>
        <taxon>Comamonadaceae</taxon>
        <taxon>Rhodoferax</taxon>
    </lineage>
</organism>
<dbReference type="GO" id="GO:0005829">
    <property type="term" value="C:cytosol"/>
    <property type="evidence" value="ECO:0007669"/>
    <property type="project" value="TreeGrafter"/>
</dbReference>
<evidence type="ECO:0000256" key="1">
    <source>
        <dbReference type="ARBA" id="ARBA00010688"/>
    </source>
</evidence>
<dbReference type="EMBL" id="CP035503">
    <property type="protein sequence ID" value="QDL39177.1"/>
    <property type="molecule type" value="Genomic_DNA"/>
</dbReference>
<evidence type="ECO:0000256" key="6">
    <source>
        <dbReference type="PIRNR" id="PIRNR000535"/>
    </source>
</evidence>
<dbReference type="SUPFAM" id="SSF53613">
    <property type="entry name" value="Ribokinase-like"/>
    <property type="match status" value="1"/>
</dbReference>
<dbReference type="GO" id="GO:0003677">
    <property type="term" value="F:DNA binding"/>
    <property type="evidence" value="ECO:0007669"/>
    <property type="project" value="InterPro"/>
</dbReference>
<keyword evidence="9" id="KW-1185">Reference proteome</keyword>
<dbReference type="Pfam" id="PF00294">
    <property type="entry name" value="PfkB"/>
    <property type="match status" value="1"/>
</dbReference>
<protein>
    <recommendedName>
        <fullName evidence="6">Phosphofructokinase</fullName>
    </recommendedName>
</protein>
<dbReference type="Gene3D" id="3.40.1190.20">
    <property type="match status" value="1"/>
</dbReference>
<dbReference type="RefSeq" id="WP_142820674.1">
    <property type="nucleotide sequence ID" value="NZ_CP035503.1"/>
</dbReference>
<dbReference type="PIRSF" id="PIRSF000535">
    <property type="entry name" value="1PFK/6PFK/LacC"/>
    <property type="match status" value="1"/>
</dbReference>
<dbReference type="InterPro" id="IPR029056">
    <property type="entry name" value="Ribokinase-like"/>
</dbReference>
<dbReference type="InterPro" id="IPR017583">
    <property type="entry name" value="Tagatose/fructose_Pkinase"/>
</dbReference>
<dbReference type="CDD" id="cd01164">
    <property type="entry name" value="FruK_PfkB_like"/>
    <property type="match status" value="1"/>
</dbReference>
<name>A0A515DFL2_9BURK</name>
<dbReference type="PROSITE" id="PS50864">
    <property type="entry name" value="SAND"/>
    <property type="match status" value="1"/>
</dbReference>
<dbReference type="InterPro" id="IPR002173">
    <property type="entry name" value="Carboh/pur_kinase_PfkB_CS"/>
</dbReference>
<dbReference type="InterPro" id="IPR000770">
    <property type="entry name" value="SAND_dom"/>
</dbReference>
<evidence type="ECO:0000313" key="8">
    <source>
        <dbReference type="EMBL" id="QDL39177.1"/>
    </source>
</evidence>
<dbReference type="PROSITE" id="PS00583">
    <property type="entry name" value="PFKB_KINASES_1"/>
    <property type="match status" value="1"/>
</dbReference>
<dbReference type="FunFam" id="3.40.1190.20:FF:000001">
    <property type="entry name" value="Phosphofructokinase"/>
    <property type="match status" value="1"/>
</dbReference>
<keyword evidence="2 6" id="KW-0808">Transferase</keyword>
<evidence type="ECO:0000259" key="7">
    <source>
        <dbReference type="PROSITE" id="PS50864"/>
    </source>
</evidence>
<comment type="similarity">
    <text evidence="1 6">Belongs to the carbohydrate kinase PfkB family.</text>
</comment>
<dbReference type="PANTHER" id="PTHR46566:SF2">
    <property type="entry name" value="ATP-DEPENDENT 6-PHOSPHOFRUCTOKINASE ISOZYME 2"/>
    <property type="match status" value="1"/>
</dbReference>
<keyword evidence="4 8" id="KW-0418">Kinase</keyword>
<dbReference type="GO" id="GO:0003872">
    <property type="term" value="F:6-phosphofructokinase activity"/>
    <property type="evidence" value="ECO:0007669"/>
    <property type="project" value="TreeGrafter"/>
</dbReference>
<feature type="domain" description="SAND" evidence="7">
    <location>
        <begin position="62"/>
        <end position="142"/>
    </location>
</feature>
<evidence type="ECO:0000256" key="3">
    <source>
        <dbReference type="ARBA" id="ARBA00022741"/>
    </source>
</evidence>
<dbReference type="Proteomes" id="UP000316798">
    <property type="component" value="Chromosome"/>
</dbReference>
<evidence type="ECO:0000256" key="5">
    <source>
        <dbReference type="ARBA" id="ARBA00022840"/>
    </source>
</evidence>
<keyword evidence="3" id="KW-0547">Nucleotide-binding</keyword>